<evidence type="ECO:0000313" key="4">
    <source>
        <dbReference type="EMBL" id="KAK7945761.1"/>
    </source>
</evidence>
<dbReference type="Gene3D" id="2.30.29.30">
    <property type="entry name" value="Pleckstrin-homology domain (PH domain)/Phosphotyrosine-binding domain (PTB)"/>
    <property type="match status" value="1"/>
</dbReference>
<dbReference type="InterPro" id="IPR052633">
    <property type="entry name" value="GRAM_domain_protein_2B"/>
</dbReference>
<gene>
    <name evidence="4" type="ORF">WMY93_001489</name>
</gene>
<accession>A0AAW0Q3Z7</accession>
<feature type="transmembrane region" description="Helical" evidence="2">
    <location>
        <begin position="276"/>
        <end position="301"/>
    </location>
</feature>
<dbReference type="AlphaFoldDB" id="A0AAW0Q3Z7"/>
<dbReference type="InterPro" id="IPR004182">
    <property type="entry name" value="GRAM"/>
</dbReference>
<sequence length="324" mass="36632">MSLKKRKFSLDSSLREGGGLTKGRRGSWRKGRLKQSLDEAQEQIQELNHNLHGSSFHRELSIAEESTDATDVNSNILKHNKSFHKLFPEISSAESLTHERWALSGKLFVSENHLCFYSSMLLKETRVILPLSSVREVKKLHSAMSLSIQAADGEKYLFVSLMNRGMCYKLLQSVCSHALAESNNSSPRVSSGENEFDFDVISSNSSIEDSFDNRLSRENSINEDVVHFSTAVHSRLIPPSQNITTDQEDNRAGWIWGVISRITSLFFISEFRNTQVLFHVYIILMLLMLLTSGYIGLRIIALEEHLTSLGSVAPESNYMQNEET</sequence>
<keyword evidence="2" id="KW-0812">Transmembrane</keyword>
<evidence type="ECO:0000256" key="2">
    <source>
        <dbReference type="SAM" id="Phobius"/>
    </source>
</evidence>
<protein>
    <recommendedName>
        <fullName evidence="3">GRAM domain-containing protein</fullName>
    </recommendedName>
</protein>
<keyword evidence="2" id="KW-0472">Membrane</keyword>
<evidence type="ECO:0000259" key="3">
    <source>
        <dbReference type="SMART" id="SM00568"/>
    </source>
</evidence>
<feature type="region of interest" description="Disordered" evidence="1">
    <location>
        <begin position="1"/>
        <end position="28"/>
    </location>
</feature>
<evidence type="ECO:0000256" key="1">
    <source>
        <dbReference type="SAM" id="MobiDB-lite"/>
    </source>
</evidence>
<name>A0AAW0Q3Z7_9GOBI</name>
<dbReference type="Proteomes" id="UP001460270">
    <property type="component" value="Unassembled WGS sequence"/>
</dbReference>
<dbReference type="PANTHER" id="PTHR46645">
    <property type="entry name" value="GRAM DOMAIN-CONTAINING PROTEIN 2B-RELATED"/>
    <property type="match status" value="1"/>
</dbReference>
<dbReference type="SMART" id="SM00568">
    <property type="entry name" value="GRAM"/>
    <property type="match status" value="1"/>
</dbReference>
<keyword evidence="2" id="KW-1133">Transmembrane helix</keyword>
<proteinExistence type="predicted"/>
<dbReference type="InterPro" id="IPR011993">
    <property type="entry name" value="PH-like_dom_sf"/>
</dbReference>
<dbReference type="EMBL" id="JBBPFD010000001">
    <property type="protein sequence ID" value="KAK7945761.1"/>
    <property type="molecule type" value="Genomic_DNA"/>
</dbReference>
<evidence type="ECO:0000313" key="5">
    <source>
        <dbReference type="Proteomes" id="UP001460270"/>
    </source>
</evidence>
<feature type="domain" description="GRAM" evidence="3">
    <location>
        <begin position="81"/>
        <end position="141"/>
    </location>
</feature>
<dbReference type="Pfam" id="PF02893">
    <property type="entry name" value="GRAM"/>
    <property type="match status" value="1"/>
</dbReference>
<reference evidence="5" key="1">
    <citation type="submission" date="2024-04" db="EMBL/GenBank/DDBJ databases">
        <title>Salinicola lusitanus LLJ914,a marine bacterium isolated from the Okinawa Trough.</title>
        <authorList>
            <person name="Li J."/>
        </authorList>
    </citation>
    <scope>NUCLEOTIDE SEQUENCE [LARGE SCALE GENOMIC DNA]</scope>
</reference>
<keyword evidence="5" id="KW-1185">Reference proteome</keyword>
<comment type="caution">
    <text evidence="4">The sequence shown here is derived from an EMBL/GenBank/DDBJ whole genome shotgun (WGS) entry which is preliminary data.</text>
</comment>
<organism evidence="4 5">
    <name type="scientific">Mugilogobius chulae</name>
    <name type="common">yellowstripe goby</name>
    <dbReference type="NCBI Taxonomy" id="88201"/>
    <lineage>
        <taxon>Eukaryota</taxon>
        <taxon>Metazoa</taxon>
        <taxon>Chordata</taxon>
        <taxon>Craniata</taxon>
        <taxon>Vertebrata</taxon>
        <taxon>Euteleostomi</taxon>
        <taxon>Actinopterygii</taxon>
        <taxon>Neopterygii</taxon>
        <taxon>Teleostei</taxon>
        <taxon>Neoteleostei</taxon>
        <taxon>Acanthomorphata</taxon>
        <taxon>Gobiaria</taxon>
        <taxon>Gobiiformes</taxon>
        <taxon>Gobioidei</taxon>
        <taxon>Gobiidae</taxon>
        <taxon>Gobionellinae</taxon>
        <taxon>Mugilogobius</taxon>
    </lineage>
</organism>
<dbReference type="PANTHER" id="PTHR46645:SF1">
    <property type="entry name" value="GRAM DOMAIN-CONTAINING PROTEIN"/>
    <property type="match status" value="1"/>
</dbReference>